<feature type="compositionally biased region" description="Acidic residues" evidence="1">
    <location>
        <begin position="414"/>
        <end position="441"/>
    </location>
</feature>
<dbReference type="PROSITE" id="PS50105">
    <property type="entry name" value="SAM_DOMAIN"/>
    <property type="match status" value="1"/>
</dbReference>
<feature type="compositionally biased region" description="Acidic residues" evidence="1">
    <location>
        <begin position="448"/>
        <end position="462"/>
    </location>
</feature>
<dbReference type="OrthoDB" id="196165at2759"/>
<feature type="compositionally biased region" description="Polar residues" evidence="1">
    <location>
        <begin position="474"/>
        <end position="489"/>
    </location>
</feature>
<accession>X6MJD2</accession>
<dbReference type="InterPro" id="IPR001660">
    <property type="entry name" value="SAM"/>
</dbReference>
<dbReference type="PANTHER" id="PTHR23353">
    <property type="entry name" value="RAB-GAP/TBC-RELATED"/>
    <property type="match status" value="1"/>
</dbReference>
<evidence type="ECO:0000313" key="4">
    <source>
        <dbReference type="Proteomes" id="UP000023152"/>
    </source>
</evidence>
<name>X6MJD2_RETFI</name>
<feature type="region of interest" description="Disordered" evidence="1">
    <location>
        <begin position="56"/>
        <end position="95"/>
    </location>
</feature>
<feature type="region of interest" description="Disordered" evidence="1">
    <location>
        <begin position="304"/>
        <end position="326"/>
    </location>
</feature>
<feature type="compositionally biased region" description="Polar residues" evidence="1">
    <location>
        <begin position="59"/>
        <end position="91"/>
    </location>
</feature>
<reference evidence="3 4" key="1">
    <citation type="journal article" date="2013" name="Curr. Biol.">
        <title>The Genome of the Foraminiferan Reticulomyxa filosa.</title>
        <authorList>
            <person name="Glockner G."/>
            <person name="Hulsmann N."/>
            <person name="Schleicher M."/>
            <person name="Noegel A.A."/>
            <person name="Eichinger L."/>
            <person name="Gallinger C."/>
            <person name="Pawlowski J."/>
            <person name="Sierra R."/>
            <person name="Euteneuer U."/>
            <person name="Pillet L."/>
            <person name="Moustafa A."/>
            <person name="Platzer M."/>
            <person name="Groth M."/>
            <person name="Szafranski K."/>
            <person name="Schliwa M."/>
        </authorList>
    </citation>
    <scope>NUCLEOTIDE SEQUENCE [LARGE SCALE GENOMIC DNA]</scope>
</reference>
<feature type="domain" description="SAM" evidence="2">
    <location>
        <begin position="113"/>
        <end position="155"/>
    </location>
</feature>
<protein>
    <recommendedName>
        <fullName evidence="2">SAM domain-containing protein</fullName>
    </recommendedName>
</protein>
<dbReference type="InterPro" id="IPR053019">
    <property type="entry name" value="GATA_zinc_finger"/>
</dbReference>
<feature type="non-terminal residue" evidence="3">
    <location>
        <position position="1"/>
    </location>
</feature>
<dbReference type="PANTHER" id="PTHR23353:SF23">
    <property type="entry name" value="PROTEIN HAIRLESS"/>
    <property type="match status" value="1"/>
</dbReference>
<keyword evidence="4" id="KW-1185">Reference proteome</keyword>
<evidence type="ECO:0000259" key="2">
    <source>
        <dbReference type="PROSITE" id="PS50105"/>
    </source>
</evidence>
<feature type="region of interest" description="Disordered" evidence="1">
    <location>
        <begin position="392"/>
        <end position="535"/>
    </location>
</feature>
<dbReference type="SUPFAM" id="SSF47769">
    <property type="entry name" value="SAM/Pointed domain"/>
    <property type="match status" value="1"/>
</dbReference>
<dbReference type="AlphaFoldDB" id="X6MJD2"/>
<organism evidence="3 4">
    <name type="scientific">Reticulomyxa filosa</name>
    <dbReference type="NCBI Taxonomy" id="46433"/>
    <lineage>
        <taxon>Eukaryota</taxon>
        <taxon>Sar</taxon>
        <taxon>Rhizaria</taxon>
        <taxon>Retaria</taxon>
        <taxon>Foraminifera</taxon>
        <taxon>Monothalamids</taxon>
        <taxon>Reticulomyxidae</taxon>
        <taxon>Reticulomyxa</taxon>
    </lineage>
</organism>
<dbReference type="Proteomes" id="UP000023152">
    <property type="component" value="Unassembled WGS sequence"/>
</dbReference>
<dbReference type="InterPro" id="IPR013761">
    <property type="entry name" value="SAM/pointed_sf"/>
</dbReference>
<evidence type="ECO:0000256" key="1">
    <source>
        <dbReference type="SAM" id="MobiDB-lite"/>
    </source>
</evidence>
<comment type="caution">
    <text evidence="3">The sequence shown here is derived from an EMBL/GenBank/DDBJ whole genome shotgun (WGS) entry which is preliminary data.</text>
</comment>
<sequence length="563" mass="64042">NNNNNNNNNNNENDEKENEITIGIEKHDTKTEISIEATNSIAKQFTRLDWSDHIDPKLEQNNSTNTDADMNVNANTSVNADDNENSESGGLTKNGVKIKARPNNLYELDVSQWSIAQVGQWISSLGLIRYQLDFEYQKIDGKKLLRLKYEDLGDLLRNKDDSFYLFQRLQKLQVAVWLKKKKNHHHIQYNINWKWRDLYVTLRKELHSNRRQQKTIEQQLQDIQSNKQYVLKIEDYNNDNNNNTELESKAPFDNVDTDHTILVPQPPTLRAFNELKRNFQTWVSRKKLQSGGTEDMKVDASHVIPSSDSGVQQDSEPKNAHQSSHSLKGLLDKFRHKAAASTHLNPVTTEIHSALGQQGQTQPSESASQIVLMPYQQKAPIHSPLSEIAKAKQGALVQRDVKDDDNNDDAPVIDNDDDDNENDGDDEHDGYNEYDDYDGASDDSGSGNDDDDNNDDDDDDNNNDNKPSHHDSLKTVQSAPLRSKPTNDNLVGRHIASPMSEDHRAKQNKTQAKSTRKTKPNKRSNDDDDDGKQEFLEDKAFGQTFTFQANTASLHISIFVKQQ</sequence>
<dbReference type="EMBL" id="ASPP01020199">
    <property type="protein sequence ID" value="ETO14123.1"/>
    <property type="molecule type" value="Genomic_DNA"/>
</dbReference>
<proteinExistence type="predicted"/>
<gene>
    <name evidence="3" type="ORF">RFI_23245</name>
</gene>
<dbReference type="Pfam" id="PF00536">
    <property type="entry name" value="SAM_1"/>
    <property type="match status" value="1"/>
</dbReference>
<evidence type="ECO:0000313" key="3">
    <source>
        <dbReference type="EMBL" id="ETO14123.1"/>
    </source>
</evidence>
<dbReference type="Gene3D" id="1.10.150.50">
    <property type="entry name" value="Transcription Factor, Ets-1"/>
    <property type="match status" value="1"/>
</dbReference>